<name>A0A820DTX3_9BILA</name>
<dbReference type="AlphaFoldDB" id="A0A820DTX3"/>
<evidence type="ECO:0000313" key="2">
    <source>
        <dbReference type="EMBL" id="CAF2050891.1"/>
    </source>
</evidence>
<evidence type="ECO:0008006" key="5">
    <source>
        <dbReference type="Google" id="ProtNLM"/>
    </source>
</evidence>
<gene>
    <name evidence="3" type="ORF">OVN521_LOCUS28272</name>
    <name evidence="2" type="ORF">WKI299_LOCUS10123</name>
</gene>
<accession>A0A820DTX3</accession>
<feature type="region of interest" description="Disordered" evidence="1">
    <location>
        <begin position="1"/>
        <end position="143"/>
    </location>
</feature>
<organism evidence="3 4">
    <name type="scientific">Rotaria magnacalcarata</name>
    <dbReference type="NCBI Taxonomy" id="392030"/>
    <lineage>
        <taxon>Eukaryota</taxon>
        <taxon>Metazoa</taxon>
        <taxon>Spiralia</taxon>
        <taxon>Gnathifera</taxon>
        <taxon>Rotifera</taxon>
        <taxon>Eurotatoria</taxon>
        <taxon>Bdelloidea</taxon>
        <taxon>Philodinida</taxon>
        <taxon>Philodinidae</taxon>
        <taxon>Rotaria</taxon>
    </lineage>
</organism>
<proteinExistence type="predicted"/>
<feature type="compositionally biased region" description="Polar residues" evidence="1">
    <location>
        <begin position="1"/>
        <end position="11"/>
    </location>
</feature>
<keyword evidence="4" id="KW-1185">Reference proteome</keyword>
<dbReference type="EMBL" id="CAJOBG010008155">
    <property type="protein sequence ID" value="CAF4236479.1"/>
    <property type="molecule type" value="Genomic_DNA"/>
</dbReference>
<dbReference type="PANTHER" id="PTHR21301:SF10">
    <property type="entry name" value="REVERSE TRANSCRIPTASE DOMAIN-CONTAINING PROTEIN"/>
    <property type="match status" value="1"/>
</dbReference>
<dbReference type="PANTHER" id="PTHR21301">
    <property type="entry name" value="REVERSE TRANSCRIPTASE"/>
    <property type="match status" value="1"/>
</dbReference>
<evidence type="ECO:0000313" key="4">
    <source>
        <dbReference type="Proteomes" id="UP000663866"/>
    </source>
</evidence>
<evidence type="ECO:0000256" key="1">
    <source>
        <dbReference type="SAM" id="MobiDB-lite"/>
    </source>
</evidence>
<dbReference type="Proteomes" id="UP000663856">
    <property type="component" value="Unassembled WGS sequence"/>
</dbReference>
<protein>
    <recommendedName>
        <fullName evidence="5">Reverse transcriptase domain-containing protein</fullName>
    </recommendedName>
</protein>
<dbReference type="EMBL" id="CAJNRF010003485">
    <property type="protein sequence ID" value="CAF2050891.1"/>
    <property type="molecule type" value="Genomic_DNA"/>
</dbReference>
<feature type="compositionally biased region" description="Polar residues" evidence="1">
    <location>
        <begin position="46"/>
        <end position="58"/>
    </location>
</feature>
<feature type="compositionally biased region" description="Acidic residues" evidence="1">
    <location>
        <begin position="91"/>
        <end position="120"/>
    </location>
</feature>
<comment type="caution">
    <text evidence="3">The sequence shown here is derived from an EMBL/GenBank/DDBJ whole genome shotgun (WGS) entry which is preliminary data.</text>
</comment>
<dbReference type="Proteomes" id="UP000663866">
    <property type="component" value="Unassembled WGS sequence"/>
</dbReference>
<evidence type="ECO:0000313" key="3">
    <source>
        <dbReference type="EMBL" id="CAF4236479.1"/>
    </source>
</evidence>
<reference evidence="3" key="1">
    <citation type="submission" date="2021-02" db="EMBL/GenBank/DDBJ databases">
        <authorList>
            <person name="Nowell W R."/>
        </authorList>
    </citation>
    <scope>NUCLEOTIDE SEQUENCE</scope>
</reference>
<sequence>MENFSQASSIDNKAFDDEVIEQSTFNRPIMMPPTMDRNVTPPDFDINNSCMSPSSVKTQPCAVQPSTLFDDNTHEKGEFSVNKTKAMNDKQEDEEQQQQDNDDDDDEYEDIDDDDDDDNDSTWVLYKDDDGEDQDNQLTYHHTEPQKLKDLDWKDLPNFIHNMDYDHLNSHERKRARFENQTLLSIRRKTIAANAIVRLPYKGSSFYICSQNSFQQKIDDYMARTGAYKLIHQLNGVNQNASKKCLIDIVERVEIKLHNLLRSKSIGKRQYLAMTIDRSSLRLNYLYFVPETHKEDIPVQPIMVCNDGPTMAIARYITPLLWSIFDRATNCIRFSNGAIDVVHAIERYAQNGHLKPSALFVTFNMDNLTTIFSHDETIAALKSLLSDQLKNQMIQGITVDTIIELVYIVLQNQFCVSNNKLYQQFKGGASGLPLTMLLTYINMFYGQHRDLVKSFVEKNELFGRYQDQALLTWHGSEDEFRTLFNTGTDTEHTENLVTMSIGSTVHFHDLEIGHNSKGVLESKVYYDRDIDTLPNVSDESMENMSKELHAVLYRAVRCCSDLEKFRWERSHIDVAFLLSGLPPKSIDSIIQNFYVEYGLLTRCFSYCLQDDEYRQLRRNIIQDVDRQAELKKQRERQRHNTLFLPCPQFNDQETLASYKQRLKVWWKKYYDNQQQTKYIQIKWVKRTFIPIATSDVLANKRPPIRLLTL</sequence>